<evidence type="ECO:0000256" key="3">
    <source>
        <dbReference type="ARBA" id="ARBA00019439"/>
    </source>
</evidence>
<dbReference type="Gene3D" id="1.20.58.340">
    <property type="entry name" value="Magnesium transport protein CorA, transmembrane region"/>
    <property type="match status" value="2"/>
</dbReference>
<dbReference type="InterPro" id="IPR002523">
    <property type="entry name" value="MgTranspt_CorA/ZnTranspt_ZntB"/>
</dbReference>
<evidence type="ECO:0000256" key="4">
    <source>
        <dbReference type="ARBA" id="ARBA00022448"/>
    </source>
</evidence>
<accession>A0A366EB39</accession>
<evidence type="ECO:0000256" key="10">
    <source>
        <dbReference type="ARBA" id="ARBA00023065"/>
    </source>
</evidence>
<dbReference type="GO" id="GO:0005886">
    <property type="term" value="C:plasma membrane"/>
    <property type="evidence" value="ECO:0007669"/>
    <property type="project" value="UniProtKB-SubCell"/>
</dbReference>
<dbReference type="InterPro" id="IPR004488">
    <property type="entry name" value="Mg/Co-transport_prot_CorA"/>
</dbReference>
<dbReference type="InterPro" id="IPR045863">
    <property type="entry name" value="CorA_TM1_TM2"/>
</dbReference>
<dbReference type="Gene3D" id="3.30.460.20">
    <property type="entry name" value="CorA soluble domain-like"/>
    <property type="match status" value="1"/>
</dbReference>
<evidence type="ECO:0000256" key="11">
    <source>
        <dbReference type="ARBA" id="ARBA00023136"/>
    </source>
</evidence>
<dbReference type="Pfam" id="PF01544">
    <property type="entry name" value="CorA"/>
    <property type="match status" value="1"/>
</dbReference>
<comment type="function">
    <text evidence="13">Mediates influx of magnesium ions.</text>
</comment>
<dbReference type="InterPro" id="IPR050829">
    <property type="entry name" value="CorA_MIT"/>
</dbReference>
<dbReference type="SUPFAM" id="SSF144083">
    <property type="entry name" value="Magnesium transport protein CorA, transmembrane region"/>
    <property type="match status" value="1"/>
</dbReference>
<feature type="transmembrane region" description="Helical" evidence="13">
    <location>
        <begin position="279"/>
        <end position="299"/>
    </location>
</feature>
<keyword evidence="6" id="KW-0997">Cell inner membrane</keyword>
<organism evidence="14 15">
    <name type="scientific">Pseudochrobactrum asaccharolyticum</name>
    <dbReference type="NCBI Taxonomy" id="354351"/>
    <lineage>
        <taxon>Bacteria</taxon>
        <taxon>Pseudomonadati</taxon>
        <taxon>Pseudomonadota</taxon>
        <taxon>Alphaproteobacteria</taxon>
        <taxon>Hyphomicrobiales</taxon>
        <taxon>Brucellaceae</taxon>
        <taxon>Pseudochrobactrum</taxon>
    </lineage>
</organism>
<evidence type="ECO:0000256" key="7">
    <source>
        <dbReference type="ARBA" id="ARBA00022692"/>
    </source>
</evidence>
<comment type="similarity">
    <text evidence="2 13">Belongs to the CorA metal ion transporter (MIT) (TC 1.A.35) family.</text>
</comment>
<dbReference type="FunFam" id="1.20.58.340:FF:000001">
    <property type="entry name" value="Magnesium transport protein CorA"/>
    <property type="match status" value="1"/>
</dbReference>
<comment type="catalytic activity">
    <reaction evidence="12">
        <text>Mg(2+)(in) = Mg(2+)(out)</text>
        <dbReference type="Rhea" id="RHEA:29827"/>
        <dbReference type="ChEBI" id="CHEBI:18420"/>
    </reaction>
</comment>
<keyword evidence="10 13" id="KW-0406">Ion transport</keyword>
<keyword evidence="15" id="KW-1185">Reference proteome</keyword>
<keyword evidence="4 13" id="KW-0813">Transport</keyword>
<evidence type="ECO:0000313" key="14">
    <source>
        <dbReference type="EMBL" id="RBO98684.1"/>
    </source>
</evidence>
<dbReference type="RefSeq" id="WP_113942624.1">
    <property type="nucleotide sequence ID" value="NZ_JBHEEG010000003.1"/>
</dbReference>
<protein>
    <recommendedName>
        <fullName evidence="3 13">Magnesium transport protein CorA</fullName>
    </recommendedName>
</protein>
<comment type="caution">
    <text evidence="14">The sequence shown here is derived from an EMBL/GenBank/DDBJ whole genome shotgun (WGS) entry which is preliminary data.</text>
</comment>
<evidence type="ECO:0000256" key="5">
    <source>
        <dbReference type="ARBA" id="ARBA00022475"/>
    </source>
</evidence>
<keyword evidence="7 13" id="KW-0812">Transmembrane</keyword>
<evidence type="ECO:0000313" key="15">
    <source>
        <dbReference type="Proteomes" id="UP000252893"/>
    </source>
</evidence>
<evidence type="ECO:0000256" key="6">
    <source>
        <dbReference type="ARBA" id="ARBA00022519"/>
    </source>
</evidence>
<dbReference type="PANTHER" id="PTHR47685">
    <property type="entry name" value="MAGNESIUM TRANSPORT PROTEIN CORA"/>
    <property type="match status" value="1"/>
</dbReference>
<gene>
    <name evidence="13" type="primary">corA</name>
    <name evidence="14" type="ORF">DFR47_101284</name>
</gene>
<evidence type="ECO:0000256" key="13">
    <source>
        <dbReference type="RuleBase" id="RU362010"/>
    </source>
</evidence>
<keyword evidence="11 13" id="KW-0472">Membrane</keyword>
<name>A0A366EB39_9HYPH</name>
<dbReference type="NCBIfam" id="TIGR00383">
    <property type="entry name" value="corA"/>
    <property type="match status" value="1"/>
</dbReference>
<comment type="subcellular location">
    <subcellularLocation>
        <location evidence="1">Cell inner membrane</location>
        <topology evidence="1">Multi-pass membrane protein</topology>
    </subcellularLocation>
    <subcellularLocation>
        <location evidence="13">Membrane</location>
        <topology evidence="13">Multi-pass membrane protein</topology>
    </subcellularLocation>
</comment>
<dbReference type="OrthoDB" id="9803416at2"/>
<dbReference type="EMBL" id="QNRH01000001">
    <property type="protein sequence ID" value="RBO98684.1"/>
    <property type="molecule type" value="Genomic_DNA"/>
</dbReference>
<dbReference type="InterPro" id="IPR045861">
    <property type="entry name" value="CorA_cytoplasmic_dom"/>
</dbReference>
<evidence type="ECO:0000256" key="1">
    <source>
        <dbReference type="ARBA" id="ARBA00004429"/>
    </source>
</evidence>
<feature type="transmembrane region" description="Helical" evidence="13">
    <location>
        <begin position="311"/>
        <end position="331"/>
    </location>
</feature>
<keyword evidence="9 13" id="KW-1133">Transmembrane helix</keyword>
<dbReference type="GO" id="GO:0015099">
    <property type="term" value="F:nickel cation transmembrane transporter activity"/>
    <property type="evidence" value="ECO:0007669"/>
    <property type="project" value="TreeGrafter"/>
</dbReference>
<evidence type="ECO:0000256" key="9">
    <source>
        <dbReference type="ARBA" id="ARBA00022989"/>
    </source>
</evidence>
<keyword evidence="5 13" id="KW-1003">Cell membrane</keyword>
<dbReference type="CDD" id="cd12837">
    <property type="entry name" value="EcCorA-like_u1"/>
    <property type="match status" value="1"/>
</dbReference>
<evidence type="ECO:0000256" key="2">
    <source>
        <dbReference type="ARBA" id="ARBA00009765"/>
    </source>
</evidence>
<reference evidence="14 15" key="1">
    <citation type="submission" date="2018-06" db="EMBL/GenBank/DDBJ databases">
        <title>Genomic Encyclopedia of Type Strains, Phase IV (KMG-IV): sequencing the most valuable type-strain genomes for metagenomic binning, comparative biology and taxonomic classification.</title>
        <authorList>
            <person name="Goeker M."/>
        </authorList>
    </citation>
    <scope>NUCLEOTIDE SEQUENCE [LARGE SCALE GENOMIC DNA]</scope>
    <source>
        <strain evidence="14 15">DSM 25619</strain>
    </source>
</reference>
<keyword evidence="8 13" id="KW-0460">Magnesium</keyword>
<dbReference type="AlphaFoldDB" id="A0A366EB39"/>
<dbReference type="GO" id="GO:0015095">
    <property type="term" value="F:magnesium ion transmembrane transporter activity"/>
    <property type="evidence" value="ECO:0007669"/>
    <property type="project" value="UniProtKB-UniRule"/>
</dbReference>
<dbReference type="PANTHER" id="PTHR47685:SF1">
    <property type="entry name" value="MAGNESIUM TRANSPORT PROTEIN CORA"/>
    <property type="match status" value="1"/>
</dbReference>
<evidence type="ECO:0000256" key="8">
    <source>
        <dbReference type="ARBA" id="ARBA00022842"/>
    </source>
</evidence>
<sequence length="337" mass="38087">MLTVYYRNGDILTPYDRADTDPATHAPADLPQNALWIDLVNPTPEEEAQVEQWASIPIPTREDMGEIEESNRFYSENGAQYLTAPFLHLTTDDHRIVSPITFIMTDKVLISVRYAEPKSFVLYASRTAKSGNGLINSRTNSLCILLGIIEANTNRLADFIEGVSEKIDTASHRIYRRPNNTRPMSTHDFREILNEIGAHGTFLSRMRESLAGVRRLLVYITANSSPKTQAKDTRSWLKTLERDAQSLENYVDFLNNKINFLLDTIVGLISVEQNAIIKIFSVAAVGFMPPTLIASIYGMNFSFMPELTEQWGYPAALGLMVISALIPLYFFRRKGWL</sequence>
<dbReference type="SUPFAM" id="SSF143865">
    <property type="entry name" value="CorA soluble domain-like"/>
    <property type="match status" value="1"/>
</dbReference>
<proteinExistence type="inferred from homology"/>
<dbReference type="GO" id="GO:0015087">
    <property type="term" value="F:cobalt ion transmembrane transporter activity"/>
    <property type="evidence" value="ECO:0007669"/>
    <property type="project" value="UniProtKB-UniRule"/>
</dbReference>
<dbReference type="Proteomes" id="UP000252893">
    <property type="component" value="Unassembled WGS sequence"/>
</dbReference>
<evidence type="ECO:0000256" key="12">
    <source>
        <dbReference type="ARBA" id="ARBA00034269"/>
    </source>
</evidence>